<dbReference type="EnsemblMetazoa" id="CapteT224865">
    <property type="protein sequence ID" value="CapteP224865"/>
    <property type="gene ID" value="CapteG224865"/>
</dbReference>
<accession>R7V726</accession>
<keyword evidence="3" id="KW-1185">Reference proteome</keyword>
<proteinExistence type="predicted"/>
<dbReference type="OMA" id="VTECRNI"/>
<organism evidence="1">
    <name type="scientific">Capitella teleta</name>
    <name type="common">Polychaete worm</name>
    <dbReference type="NCBI Taxonomy" id="283909"/>
    <lineage>
        <taxon>Eukaryota</taxon>
        <taxon>Metazoa</taxon>
        <taxon>Spiralia</taxon>
        <taxon>Lophotrochozoa</taxon>
        <taxon>Annelida</taxon>
        <taxon>Polychaeta</taxon>
        <taxon>Sedentaria</taxon>
        <taxon>Scolecida</taxon>
        <taxon>Capitellidae</taxon>
        <taxon>Capitella</taxon>
    </lineage>
</organism>
<sequence length="307" mass="35185">MAYQPCPQDVPLDEEPPRKFDLDVEILLRMTPEINGQDLPQLAARHLLVSVLKSQPSVHEVFFPKEKAHSCAASVDPDWFDFDSFSVLFVCQAIAELNDGHGIRDMIDVDRVYADLQEFYQSTQWKKLGFALYCLVFSRVVKDEMTMVPFSAFMDTDRQKWAAELETRVCSSQWIYHVTHSGSTDDEVKETVNLELLKIHLLHPPSATSCFHKLSKAIPGLSLNLVIKNYLGMPLDWRLLIAEVASALQEVTYPSGRIQRLTTKEVEVFYGVEVTEFVMTHARPLGLWTGNYAFNHRILNWTDRIHL</sequence>
<reference evidence="1 3" key="2">
    <citation type="journal article" date="2013" name="Nature">
        <title>Insights into bilaterian evolution from three spiralian genomes.</title>
        <authorList>
            <person name="Simakov O."/>
            <person name="Marletaz F."/>
            <person name="Cho S.J."/>
            <person name="Edsinger-Gonzales E."/>
            <person name="Havlak P."/>
            <person name="Hellsten U."/>
            <person name="Kuo D.H."/>
            <person name="Larsson T."/>
            <person name="Lv J."/>
            <person name="Arendt D."/>
            <person name="Savage R."/>
            <person name="Osoegawa K."/>
            <person name="de Jong P."/>
            <person name="Grimwood J."/>
            <person name="Chapman J.A."/>
            <person name="Shapiro H."/>
            <person name="Aerts A."/>
            <person name="Otillar R.P."/>
            <person name="Terry A.Y."/>
            <person name="Boore J.L."/>
            <person name="Grigoriev I.V."/>
            <person name="Lindberg D.R."/>
            <person name="Seaver E.C."/>
            <person name="Weisblat D.A."/>
            <person name="Putnam N.H."/>
            <person name="Rokhsar D.S."/>
        </authorList>
    </citation>
    <scope>NUCLEOTIDE SEQUENCE</scope>
    <source>
        <strain evidence="1 3">I ESC-2004</strain>
    </source>
</reference>
<dbReference type="HOGENOM" id="CLU_906866_0_0_1"/>
<evidence type="ECO:0000313" key="3">
    <source>
        <dbReference type="Proteomes" id="UP000014760"/>
    </source>
</evidence>
<dbReference type="Proteomes" id="UP000014760">
    <property type="component" value="Unassembled WGS sequence"/>
</dbReference>
<gene>
    <name evidence="1" type="ORF">CAPTEDRAFT_224865</name>
</gene>
<evidence type="ECO:0000313" key="1">
    <source>
        <dbReference type="EMBL" id="ELU14379.1"/>
    </source>
</evidence>
<reference evidence="2" key="3">
    <citation type="submission" date="2015-06" db="UniProtKB">
        <authorList>
            <consortium name="EnsemblMetazoa"/>
        </authorList>
    </citation>
    <scope>IDENTIFICATION</scope>
</reference>
<dbReference type="EMBL" id="KB294550">
    <property type="protein sequence ID" value="ELU14379.1"/>
    <property type="molecule type" value="Genomic_DNA"/>
</dbReference>
<evidence type="ECO:0000313" key="2">
    <source>
        <dbReference type="EnsemblMetazoa" id="CapteP224865"/>
    </source>
</evidence>
<protein>
    <submittedName>
        <fullName evidence="1 2">Uncharacterized protein</fullName>
    </submittedName>
</protein>
<dbReference type="OrthoDB" id="6282642at2759"/>
<dbReference type="EMBL" id="AMQN01004864">
    <property type="status" value="NOT_ANNOTATED_CDS"/>
    <property type="molecule type" value="Genomic_DNA"/>
</dbReference>
<reference evidence="3" key="1">
    <citation type="submission" date="2012-12" db="EMBL/GenBank/DDBJ databases">
        <authorList>
            <person name="Hellsten U."/>
            <person name="Grimwood J."/>
            <person name="Chapman J.A."/>
            <person name="Shapiro H."/>
            <person name="Aerts A."/>
            <person name="Otillar R.P."/>
            <person name="Terry A.Y."/>
            <person name="Boore J.L."/>
            <person name="Simakov O."/>
            <person name="Marletaz F."/>
            <person name="Cho S.-J."/>
            <person name="Edsinger-Gonzales E."/>
            <person name="Havlak P."/>
            <person name="Kuo D.-H."/>
            <person name="Larsson T."/>
            <person name="Lv J."/>
            <person name="Arendt D."/>
            <person name="Savage R."/>
            <person name="Osoegawa K."/>
            <person name="de Jong P."/>
            <person name="Lindberg D.R."/>
            <person name="Seaver E.C."/>
            <person name="Weisblat D.A."/>
            <person name="Putnam N.H."/>
            <person name="Grigoriev I.V."/>
            <person name="Rokhsar D.S."/>
        </authorList>
    </citation>
    <scope>NUCLEOTIDE SEQUENCE</scope>
    <source>
        <strain evidence="3">I ESC-2004</strain>
    </source>
</reference>
<dbReference type="AlphaFoldDB" id="R7V726"/>
<name>R7V726_CAPTE</name>